<dbReference type="InterPro" id="IPR045894">
    <property type="entry name" value="At5g08430-like"/>
</dbReference>
<sequence length="496" mass="57798">MENSEDWCFICKDGGRLMLCDYEGCSKVYHPKCVGKSKSILKSQKSWTCRKHLCSECFNGSVAISFSCLCCTYVLCHPCYTSTTSAASEFSLIRGKDKEGLCKECLELVRLAESNSEYRPDGKRLDFEDRDTFECRFKECWEIIKENEGLTLDDVYSPNSNNDDGDDDDDHIEVHKSILGKRKAEAEEFIISDSDDDDHLQFQKSILLKKQKVEAKFIGWGSEPLIRFLQTVKKDTSKQLSHRDLGSAIYEYVIDRHFLEYPNKKTKVRCDYRLSKIFGKEEVDVVDVFSFLDQHLENVEETCYASIVTSNMKLVYLRRSLVEKLMLEQPESWERKVVGSFVRVENVEGNNSSDHKLIQVKGITKEDKNDEILLELLGREDPISISLLSDCDFTEEECEDLQRSPEICLLRRHTIAEIEQKARELHEDITKDWIERELVRLDDCITHEKKQNGWISGDLSEYWRKIEMLQQSSEHERRLKQVPQVIPERNKTCLFF</sequence>
<dbReference type="InterPro" id="IPR055198">
    <property type="entry name" value="NSD_PHD"/>
</dbReference>
<protein>
    <submittedName>
        <fullName evidence="6">Putative chromatin regulator PHD family</fullName>
    </submittedName>
</protein>
<dbReference type="STRING" id="74649.A0A2P6Q4A4"/>
<evidence type="ECO:0000313" key="7">
    <source>
        <dbReference type="Proteomes" id="UP000238479"/>
    </source>
</evidence>
<dbReference type="InterPro" id="IPR036885">
    <property type="entry name" value="SWIB_MDM2_dom_sf"/>
</dbReference>
<evidence type="ECO:0000256" key="2">
    <source>
        <dbReference type="ARBA" id="ARBA00022771"/>
    </source>
</evidence>
<dbReference type="Gene3D" id="1.10.245.10">
    <property type="entry name" value="SWIB/MDM2 domain"/>
    <property type="match status" value="1"/>
</dbReference>
<dbReference type="InterPro" id="IPR004343">
    <property type="entry name" value="Plus-3_dom"/>
</dbReference>
<dbReference type="InterPro" id="IPR001965">
    <property type="entry name" value="Znf_PHD"/>
</dbReference>
<dbReference type="InterPro" id="IPR011011">
    <property type="entry name" value="Znf_FYVE_PHD"/>
</dbReference>
<evidence type="ECO:0000259" key="4">
    <source>
        <dbReference type="PROSITE" id="PS51360"/>
    </source>
</evidence>
<dbReference type="Pfam" id="PF02201">
    <property type="entry name" value="SWIB"/>
    <property type="match status" value="1"/>
</dbReference>
<dbReference type="CDD" id="cd15568">
    <property type="entry name" value="PHD5_NSD"/>
    <property type="match status" value="1"/>
</dbReference>
<proteinExistence type="predicted"/>
<dbReference type="Pfam" id="PF22908">
    <property type="entry name" value="PHD_NSD"/>
    <property type="match status" value="1"/>
</dbReference>
<dbReference type="InterPro" id="IPR013083">
    <property type="entry name" value="Znf_RING/FYVE/PHD"/>
</dbReference>
<dbReference type="CDD" id="cd10567">
    <property type="entry name" value="SWIB-MDM2_like"/>
    <property type="match status" value="1"/>
</dbReference>
<dbReference type="PANTHER" id="PTHR46851">
    <property type="entry name" value="OS01G0884500 PROTEIN"/>
    <property type="match status" value="1"/>
</dbReference>
<feature type="domain" description="DM2" evidence="5">
    <location>
        <begin position="214"/>
        <end position="298"/>
    </location>
</feature>
<dbReference type="Gene3D" id="3.90.70.200">
    <property type="entry name" value="Plus-3 domain"/>
    <property type="match status" value="1"/>
</dbReference>
<feature type="domain" description="Plus3" evidence="4">
    <location>
        <begin position="306"/>
        <end position="430"/>
    </location>
</feature>
<dbReference type="AlphaFoldDB" id="A0A2P6Q4A4"/>
<dbReference type="InterPro" id="IPR003121">
    <property type="entry name" value="SWIB_MDM2_domain"/>
</dbReference>
<keyword evidence="7" id="KW-1185">Reference proteome</keyword>
<dbReference type="Gramene" id="PRQ29015">
    <property type="protein sequence ID" value="PRQ29015"/>
    <property type="gene ID" value="RchiOBHm_Chr5g0009271"/>
</dbReference>
<dbReference type="PROSITE" id="PS51925">
    <property type="entry name" value="SWIB_MDM2"/>
    <property type="match status" value="1"/>
</dbReference>
<dbReference type="GO" id="GO:0003677">
    <property type="term" value="F:DNA binding"/>
    <property type="evidence" value="ECO:0007669"/>
    <property type="project" value="InterPro"/>
</dbReference>
<keyword evidence="1" id="KW-0479">Metal-binding</keyword>
<evidence type="ECO:0000259" key="5">
    <source>
        <dbReference type="PROSITE" id="PS51925"/>
    </source>
</evidence>
<dbReference type="SUPFAM" id="SSF47592">
    <property type="entry name" value="SWIB/MDM2 domain"/>
    <property type="match status" value="1"/>
</dbReference>
<dbReference type="SMART" id="SM00249">
    <property type="entry name" value="PHD"/>
    <property type="match status" value="1"/>
</dbReference>
<dbReference type="PROSITE" id="PS51360">
    <property type="entry name" value="PLUS3"/>
    <property type="match status" value="1"/>
</dbReference>
<organism evidence="6 7">
    <name type="scientific">Rosa chinensis</name>
    <name type="common">China rose</name>
    <dbReference type="NCBI Taxonomy" id="74649"/>
    <lineage>
        <taxon>Eukaryota</taxon>
        <taxon>Viridiplantae</taxon>
        <taxon>Streptophyta</taxon>
        <taxon>Embryophyta</taxon>
        <taxon>Tracheophyta</taxon>
        <taxon>Spermatophyta</taxon>
        <taxon>Magnoliopsida</taxon>
        <taxon>eudicotyledons</taxon>
        <taxon>Gunneridae</taxon>
        <taxon>Pentapetalae</taxon>
        <taxon>rosids</taxon>
        <taxon>fabids</taxon>
        <taxon>Rosales</taxon>
        <taxon>Rosaceae</taxon>
        <taxon>Rosoideae</taxon>
        <taxon>Rosoideae incertae sedis</taxon>
        <taxon>Rosa</taxon>
    </lineage>
</organism>
<dbReference type="PANTHER" id="PTHR46851:SF22">
    <property type="entry name" value="ZINC ION BINDING _ DNA BINDING PROTEIN"/>
    <property type="match status" value="1"/>
</dbReference>
<keyword evidence="2" id="KW-0863">Zinc-finger</keyword>
<dbReference type="Pfam" id="PF03126">
    <property type="entry name" value="Plus-3"/>
    <property type="match status" value="1"/>
</dbReference>
<keyword evidence="3" id="KW-0862">Zinc</keyword>
<accession>A0A2P6Q4A4</accession>
<reference evidence="6 7" key="1">
    <citation type="journal article" date="2018" name="Nat. Genet.">
        <title>The Rosa genome provides new insights in the design of modern roses.</title>
        <authorList>
            <person name="Bendahmane M."/>
        </authorList>
    </citation>
    <scope>NUCLEOTIDE SEQUENCE [LARGE SCALE GENOMIC DNA]</scope>
    <source>
        <strain evidence="7">cv. Old Blush</strain>
    </source>
</reference>
<dbReference type="Gene3D" id="3.30.40.10">
    <property type="entry name" value="Zinc/RING finger domain, C3HC4 (zinc finger)"/>
    <property type="match status" value="1"/>
</dbReference>
<dbReference type="GO" id="GO:0008270">
    <property type="term" value="F:zinc ion binding"/>
    <property type="evidence" value="ECO:0007669"/>
    <property type="project" value="UniProtKB-KW"/>
</dbReference>
<dbReference type="Proteomes" id="UP000238479">
    <property type="component" value="Chromosome 5"/>
</dbReference>
<dbReference type="InterPro" id="IPR036128">
    <property type="entry name" value="Plus3-like_sf"/>
</dbReference>
<dbReference type="OMA" id="CITHEKK"/>
<evidence type="ECO:0000256" key="3">
    <source>
        <dbReference type="ARBA" id="ARBA00022833"/>
    </source>
</evidence>
<dbReference type="SUPFAM" id="SSF57903">
    <property type="entry name" value="FYVE/PHD zinc finger"/>
    <property type="match status" value="1"/>
</dbReference>
<dbReference type="SUPFAM" id="SSF159042">
    <property type="entry name" value="Plus3-like"/>
    <property type="match status" value="1"/>
</dbReference>
<evidence type="ECO:0000256" key="1">
    <source>
        <dbReference type="ARBA" id="ARBA00022723"/>
    </source>
</evidence>
<evidence type="ECO:0000313" key="6">
    <source>
        <dbReference type="EMBL" id="PRQ29015.1"/>
    </source>
</evidence>
<dbReference type="EMBL" id="PDCK01000043">
    <property type="protein sequence ID" value="PRQ29015.1"/>
    <property type="molecule type" value="Genomic_DNA"/>
</dbReference>
<gene>
    <name evidence="6" type="ORF">RchiOBHm_Chr5g0009271</name>
</gene>
<comment type="caution">
    <text evidence="6">The sequence shown here is derived from an EMBL/GenBank/DDBJ whole genome shotgun (WGS) entry which is preliminary data.</text>
</comment>
<dbReference type="SMART" id="SM00719">
    <property type="entry name" value="Plus3"/>
    <property type="match status" value="1"/>
</dbReference>
<name>A0A2P6Q4A4_ROSCH</name>